<evidence type="ECO:0000313" key="2">
    <source>
        <dbReference type="Proteomes" id="UP000766629"/>
    </source>
</evidence>
<accession>A0ABS7NCD8</accession>
<comment type="caution">
    <text evidence="1">The sequence shown here is derived from an EMBL/GenBank/DDBJ whole genome shotgun (WGS) entry which is preliminary data.</text>
</comment>
<reference evidence="1 2" key="1">
    <citation type="submission" date="2021-06" db="EMBL/GenBank/DDBJ databases">
        <title>50 bacteria genomes isolated from Dapeng, Shenzhen, China.</title>
        <authorList>
            <person name="Zheng W."/>
            <person name="Yu S."/>
            <person name="Huang Y."/>
        </authorList>
    </citation>
    <scope>NUCLEOTIDE SEQUENCE [LARGE SCALE GENOMIC DNA]</scope>
    <source>
        <strain evidence="1 2">DP1N14-2</strain>
    </source>
</reference>
<proteinExistence type="predicted"/>
<dbReference type="EMBL" id="JAHVJA010000001">
    <property type="protein sequence ID" value="MBY6138517.1"/>
    <property type="molecule type" value="Genomic_DNA"/>
</dbReference>
<dbReference type="RefSeq" id="WP_222507331.1">
    <property type="nucleotide sequence ID" value="NZ_JAHVJA010000001.1"/>
</dbReference>
<sequence length="83" mass="9457">MLDPSQITRMNDEQRAEAEAKLAIVHERHPEVKPLFELMRRVSEMPDAANSGIIDLKQQKAMALRSMAMAHNHLLVLLKLAQE</sequence>
<keyword evidence="2" id="KW-1185">Reference proteome</keyword>
<protein>
    <submittedName>
        <fullName evidence="1">Uncharacterized protein</fullName>
    </submittedName>
</protein>
<dbReference type="Proteomes" id="UP000766629">
    <property type="component" value="Unassembled WGS sequence"/>
</dbReference>
<evidence type="ECO:0000313" key="1">
    <source>
        <dbReference type="EMBL" id="MBY6138517.1"/>
    </source>
</evidence>
<name>A0ABS7NCD8_9RHOB</name>
<organism evidence="1 2">
    <name type="scientific">Leisingera daeponensis</name>
    <dbReference type="NCBI Taxonomy" id="405746"/>
    <lineage>
        <taxon>Bacteria</taxon>
        <taxon>Pseudomonadati</taxon>
        <taxon>Pseudomonadota</taxon>
        <taxon>Alphaproteobacteria</taxon>
        <taxon>Rhodobacterales</taxon>
        <taxon>Roseobacteraceae</taxon>
        <taxon>Leisingera</taxon>
    </lineage>
</organism>
<gene>
    <name evidence="1" type="ORF">KUV26_03635</name>
</gene>